<dbReference type="VEuPathDB" id="TrichDB:TVAG_224230"/>
<dbReference type="EMBL" id="DS113257">
    <property type="protein sequence ID" value="EAY15347.1"/>
    <property type="molecule type" value="Genomic_DNA"/>
</dbReference>
<dbReference type="Proteomes" id="UP000001542">
    <property type="component" value="Unassembled WGS sequence"/>
</dbReference>
<keyword evidence="2" id="KW-1185">Reference proteome</keyword>
<dbReference type="VEuPathDB" id="TrichDB:TVAGG3_0804890"/>
<accession>A2DW46</accession>
<evidence type="ECO:0000313" key="2">
    <source>
        <dbReference type="Proteomes" id="UP000001542"/>
    </source>
</evidence>
<dbReference type="SUPFAM" id="SSF56112">
    <property type="entry name" value="Protein kinase-like (PK-like)"/>
    <property type="match status" value="1"/>
</dbReference>
<dbReference type="KEGG" id="tva:4773350"/>
<gene>
    <name evidence="1" type="ORF">TVAG_224230</name>
</gene>
<dbReference type="OrthoDB" id="4062651at2759"/>
<organism evidence="1 2">
    <name type="scientific">Trichomonas vaginalis (strain ATCC PRA-98 / G3)</name>
    <dbReference type="NCBI Taxonomy" id="412133"/>
    <lineage>
        <taxon>Eukaryota</taxon>
        <taxon>Metamonada</taxon>
        <taxon>Parabasalia</taxon>
        <taxon>Trichomonadida</taxon>
        <taxon>Trichomonadidae</taxon>
        <taxon>Trichomonas</taxon>
    </lineage>
</organism>
<protein>
    <submittedName>
        <fullName evidence="1">Uncharacterized protein</fullName>
    </submittedName>
</protein>
<proteinExistence type="predicted"/>
<dbReference type="Gene3D" id="1.10.510.10">
    <property type="entry name" value="Transferase(Phosphotransferase) domain 1"/>
    <property type="match status" value="1"/>
</dbReference>
<reference evidence="1" key="2">
    <citation type="journal article" date="2007" name="Science">
        <title>Draft genome sequence of the sexually transmitted pathogen Trichomonas vaginalis.</title>
        <authorList>
            <person name="Carlton J.M."/>
            <person name="Hirt R.P."/>
            <person name="Silva J.C."/>
            <person name="Delcher A.L."/>
            <person name="Schatz M."/>
            <person name="Zhao Q."/>
            <person name="Wortman J.R."/>
            <person name="Bidwell S.L."/>
            <person name="Alsmark U.C.M."/>
            <person name="Besteiro S."/>
            <person name="Sicheritz-Ponten T."/>
            <person name="Noel C.J."/>
            <person name="Dacks J.B."/>
            <person name="Foster P.G."/>
            <person name="Simillion C."/>
            <person name="Van de Peer Y."/>
            <person name="Miranda-Saavedra D."/>
            <person name="Barton G.J."/>
            <person name="Westrop G.D."/>
            <person name="Mueller S."/>
            <person name="Dessi D."/>
            <person name="Fiori P.L."/>
            <person name="Ren Q."/>
            <person name="Paulsen I."/>
            <person name="Zhang H."/>
            <person name="Bastida-Corcuera F.D."/>
            <person name="Simoes-Barbosa A."/>
            <person name="Brown M.T."/>
            <person name="Hayes R.D."/>
            <person name="Mukherjee M."/>
            <person name="Okumura C.Y."/>
            <person name="Schneider R."/>
            <person name="Smith A.J."/>
            <person name="Vanacova S."/>
            <person name="Villalvazo M."/>
            <person name="Haas B.J."/>
            <person name="Pertea M."/>
            <person name="Feldblyum T.V."/>
            <person name="Utterback T.R."/>
            <person name="Shu C.L."/>
            <person name="Osoegawa K."/>
            <person name="de Jong P.J."/>
            <person name="Hrdy I."/>
            <person name="Horvathova L."/>
            <person name="Zubacova Z."/>
            <person name="Dolezal P."/>
            <person name="Malik S.B."/>
            <person name="Logsdon J.M. Jr."/>
            <person name="Henze K."/>
            <person name="Gupta A."/>
            <person name="Wang C.C."/>
            <person name="Dunne R.L."/>
            <person name="Upcroft J.A."/>
            <person name="Upcroft P."/>
            <person name="White O."/>
            <person name="Salzberg S.L."/>
            <person name="Tang P."/>
            <person name="Chiu C.-H."/>
            <person name="Lee Y.-S."/>
            <person name="Embley T.M."/>
            <person name="Coombs G.H."/>
            <person name="Mottram J.C."/>
            <person name="Tachezy J."/>
            <person name="Fraser-Liggett C.M."/>
            <person name="Johnson P.J."/>
        </authorList>
    </citation>
    <scope>NUCLEOTIDE SEQUENCE [LARGE SCALE GENOMIC DNA]</scope>
    <source>
        <strain evidence="1">G3</strain>
    </source>
</reference>
<dbReference type="AlphaFoldDB" id="A2DW46"/>
<reference evidence="1" key="1">
    <citation type="submission" date="2006-10" db="EMBL/GenBank/DDBJ databases">
        <authorList>
            <person name="Amadeo P."/>
            <person name="Zhao Q."/>
            <person name="Wortman J."/>
            <person name="Fraser-Liggett C."/>
            <person name="Carlton J."/>
        </authorList>
    </citation>
    <scope>NUCLEOTIDE SEQUENCE</scope>
    <source>
        <strain evidence="1">G3</strain>
    </source>
</reference>
<dbReference type="RefSeq" id="XP_001327570.1">
    <property type="nucleotide sequence ID" value="XM_001327535.1"/>
</dbReference>
<dbReference type="InterPro" id="IPR011009">
    <property type="entry name" value="Kinase-like_dom_sf"/>
</dbReference>
<dbReference type="InParanoid" id="A2DW46"/>
<sequence>MINASSFFSIDKDYWTLVCSKGRFFIEFEIGGKAREKEYIDSERRYASKLYHLVPHIFAKLEKIELDQNLFIRYEYFPGGDLYSLIKSGETKNFSLVQKLKIGYGVALSIKVLEDNSLFHPSLTDKYIFIDENTEPHIVSYTFMPEGKHHSIRDNIIELGNILEKLGNDKNDKVTSLSYLCKYSNISIDIIISKIIMIANELNETENEIFNKYVNTADTNSNIKPHNCMTDLLKAYKNGISHANSIIEQMIDMEYITSNKKDLIQNI</sequence>
<name>A2DW46_TRIV3</name>
<dbReference type="SMR" id="A2DW46"/>
<evidence type="ECO:0000313" key="1">
    <source>
        <dbReference type="EMBL" id="EAY15347.1"/>
    </source>
</evidence>